<feature type="transmembrane region" description="Helical" evidence="1">
    <location>
        <begin position="83"/>
        <end position="100"/>
    </location>
</feature>
<name>A0A1A9ULN5_GLOAU</name>
<sequence length="101" mass="11321">MSNKWPNTLVASASGTQTAAWFSTGFLPDLRNKSSTHLWIWAIHSCFSVAVAAYTTNDLVVVRISQPLRYWLQSSIFSNETSSKGIMCCLLYFFLPITILP</sequence>
<keyword evidence="1" id="KW-0472">Membrane</keyword>
<keyword evidence="1" id="KW-1133">Transmembrane helix</keyword>
<dbReference type="AlphaFoldDB" id="A0A1A9ULN5"/>
<keyword evidence="1" id="KW-0812">Transmembrane</keyword>
<evidence type="ECO:0000256" key="1">
    <source>
        <dbReference type="SAM" id="Phobius"/>
    </source>
</evidence>
<dbReference type="VEuPathDB" id="VectorBase:GAUT008464"/>
<keyword evidence="3" id="KW-1185">Reference proteome</keyword>
<proteinExistence type="predicted"/>
<protein>
    <submittedName>
        <fullName evidence="2">Uncharacterized protein</fullName>
    </submittedName>
</protein>
<evidence type="ECO:0000313" key="2">
    <source>
        <dbReference type="EnsemblMetazoa" id="GAUT008464-PA"/>
    </source>
</evidence>
<accession>A0A1A9ULN5</accession>
<evidence type="ECO:0000313" key="3">
    <source>
        <dbReference type="Proteomes" id="UP000078200"/>
    </source>
</evidence>
<dbReference type="EnsemblMetazoa" id="GAUT008464-RA">
    <property type="protein sequence ID" value="GAUT008464-PA"/>
    <property type="gene ID" value="GAUT008464"/>
</dbReference>
<dbReference type="Proteomes" id="UP000078200">
    <property type="component" value="Unassembled WGS sequence"/>
</dbReference>
<feature type="transmembrane region" description="Helical" evidence="1">
    <location>
        <begin position="38"/>
        <end position="62"/>
    </location>
</feature>
<reference evidence="2" key="1">
    <citation type="submission" date="2020-05" db="UniProtKB">
        <authorList>
            <consortium name="EnsemblMetazoa"/>
        </authorList>
    </citation>
    <scope>IDENTIFICATION</scope>
    <source>
        <strain evidence="2">TTRI</strain>
    </source>
</reference>
<organism evidence="2 3">
    <name type="scientific">Glossina austeni</name>
    <name type="common">Savannah tsetse fly</name>
    <dbReference type="NCBI Taxonomy" id="7395"/>
    <lineage>
        <taxon>Eukaryota</taxon>
        <taxon>Metazoa</taxon>
        <taxon>Ecdysozoa</taxon>
        <taxon>Arthropoda</taxon>
        <taxon>Hexapoda</taxon>
        <taxon>Insecta</taxon>
        <taxon>Pterygota</taxon>
        <taxon>Neoptera</taxon>
        <taxon>Endopterygota</taxon>
        <taxon>Diptera</taxon>
        <taxon>Brachycera</taxon>
        <taxon>Muscomorpha</taxon>
        <taxon>Hippoboscoidea</taxon>
        <taxon>Glossinidae</taxon>
        <taxon>Glossina</taxon>
    </lineage>
</organism>